<keyword evidence="4" id="KW-0995">Kinetochore</keyword>
<evidence type="ECO:0000256" key="3">
    <source>
        <dbReference type="ARBA" id="ARBA00022454"/>
    </source>
</evidence>
<keyword evidence="12" id="KW-1185">Reference proteome</keyword>
<feature type="region of interest" description="Disordered" evidence="9">
    <location>
        <begin position="1"/>
        <end position="46"/>
    </location>
</feature>
<dbReference type="AlphaFoldDB" id="A0A0P1BBA6"/>
<dbReference type="GO" id="GO:0005634">
    <property type="term" value="C:nucleus"/>
    <property type="evidence" value="ECO:0007669"/>
    <property type="project" value="UniProtKB-SubCell"/>
</dbReference>
<keyword evidence="8" id="KW-0175">Coiled coil</keyword>
<feature type="region of interest" description="Disordered" evidence="9">
    <location>
        <begin position="314"/>
        <end position="346"/>
    </location>
</feature>
<feature type="coiled-coil region" evidence="8">
    <location>
        <begin position="216"/>
        <end position="243"/>
    </location>
</feature>
<dbReference type="InterPro" id="IPR008426">
    <property type="entry name" value="CENP-H_C"/>
</dbReference>
<comment type="subcellular location">
    <subcellularLocation>
        <location evidence="2">Chromosome</location>
        <location evidence="2">Centromere</location>
        <location evidence="2">Kinetochore</location>
    </subcellularLocation>
    <subcellularLocation>
        <location evidence="1">Nucleus</location>
    </subcellularLocation>
</comment>
<keyword evidence="5" id="KW-0539">Nucleus</keyword>
<evidence type="ECO:0000256" key="6">
    <source>
        <dbReference type="ARBA" id="ARBA00023328"/>
    </source>
</evidence>
<proteinExistence type="inferred from homology"/>
<evidence type="ECO:0000313" key="12">
    <source>
        <dbReference type="Proteomes" id="UP000054845"/>
    </source>
</evidence>
<evidence type="ECO:0000259" key="10">
    <source>
        <dbReference type="Pfam" id="PF05837"/>
    </source>
</evidence>
<evidence type="ECO:0000256" key="2">
    <source>
        <dbReference type="ARBA" id="ARBA00004629"/>
    </source>
</evidence>
<dbReference type="GO" id="GO:0051382">
    <property type="term" value="P:kinetochore assembly"/>
    <property type="evidence" value="ECO:0007669"/>
    <property type="project" value="InterPro"/>
</dbReference>
<evidence type="ECO:0000256" key="8">
    <source>
        <dbReference type="SAM" id="Coils"/>
    </source>
</evidence>
<dbReference type="EMBL" id="CCYA01000159">
    <property type="protein sequence ID" value="CEH12527.1"/>
    <property type="molecule type" value="Genomic_DNA"/>
</dbReference>
<accession>A0A0P1BBA6</accession>
<comment type="similarity">
    <text evidence="7">Belongs to the CENP-H/MCM16 family.</text>
</comment>
<keyword evidence="3" id="KW-0158">Chromosome</keyword>
<reference evidence="11 12" key="1">
    <citation type="submission" date="2014-09" db="EMBL/GenBank/DDBJ databases">
        <authorList>
            <person name="Magalhaes I.L.F."/>
            <person name="Oliveira U."/>
            <person name="Santos F.R."/>
            <person name="Vidigal T.H.D.A."/>
            <person name="Brescovit A.D."/>
            <person name="Santos A.J."/>
        </authorList>
    </citation>
    <scope>NUCLEOTIDE SEQUENCE [LARGE SCALE GENOMIC DNA]</scope>
</reference>
<dbReference type="GO" id="GO:0000776">
    <property type="term" value="C:kinetochore"/>
    <property type="evidence" value="ECO:0007669"/>
    <property type="project" value="UniProtKB-KW"/>
</dbReference>
<feature type="domain" description="Centromere protein H C-terminal" evidence="10">
    <location>
        <begin position="197"/>
        <end position="317"/>
    </location>
</feature>
<evidence type="ECO:0000256" key="9">
    <source>
        <dbReference type="SAM" id="MobiDB-lite"/>
    </source>
</evidence>
<evidence type="ECO:0000256" key="7">
    <source>
        <dbReference type="ARBA" id="ARBA00025735"/>
    </source>
</evidence>
<evidence type="ECO:0000256" key="5">
    <source>
        <dbReference type="ARBA" id="ARBA00023242"/>
    </source>
</evidence>
<dbReference type="Proteomes" id="UP000054845">
    <property type="component" value="Unassembled WGS sequence"/>
</dbReference>
<dbReference type="Pfam" id="PF05837">
    <property type="entry name" value="CENP-H"/>
    <property type="match status" value="1"/>
</dbReference>
<keyword evidence="6" id="KW-0137">Centromere</keyword>
<evidence type="ECO:0000313" key="11">
    <source>
        <dbReference type="EMBL" id="CEH12527.1"/>
    </source>
</evidence>
<sequence length="346" mass="38010">MSSSALTSVRPGAGAGADAQEDARPMPAASSLAEREAERADAPPASATAHLTPLESALHHQLFTRPQHLSSRAQYLSFWSAQTQTSPQHIPTSPSRSNPNTNTNTNTSSTPKRRRETREKFGRDIVDEEFLRGAIEERVRRVERLGRVLNVRRDVLNGLNDATILSNALAQNSQGSHATDNSVIDPSTNASLSFTPNSHTSMRGLLQARDARALEYLRSLRDLKEAQDERASLRRDIAVIRSQTSTQLTDILSNPVSGRRAARNVAGEEGARIRRMEKALQDVLSKREMVRGVLRGLVLESSIEWGSHEQLSKIMLGMGDEGESSGEEGEEQDVDDALDDRGEDEE</sequence>
<evidence type="ECO:0000256" key="1">
    <source>
        <dbReference type="ARBA" id="ARBA00004123"/>
    </source>
</evidence>
<dbReference type="OrthoDB" id="2274804at2759"/>
<name>A0A0P1BBA6_9BASI</name>
<protein>
    <submittedName>
        <fullName evidence="11">Centromere protein H</fullName>
    </submittedName>
</protein>
<feature type="compositionally biased region" description="Low complexity" evidence="9">
    <location>
        <begin position="91"/>
        <end position="110"/>
    </location>
</feature>
<organism evidence="11 12">
    <name type="scientific">Ceraceosorus bombacis</name>
    <dbReference type="NCBI Taxonomy" id="401625"/>
    <lineage>
        <taxon>Eukaryota</taxon>
        <taxon>Fungi</taxon>
        <taxon>Dikarya</taxon>
        <taxon>Basidiomycota</taxon>
        <taxon>Ustilaginomycotina</taxon>
        <taxon>Exobasidiomycetes</taxon>
        <taxon>Ceraceosorales</taxon>
        <taxon>Ceraceosoraceae</taxon>
        <taxon>Ceraceosorus</taxon>
    </lineage>
</organism>
<feature type="compositionally biased region" description="Acidic residues" evidence="9">
    <location>
        <begin position="320"/>
        <end position="346"/>
    </location>
</feature>
<feature type="region of interest" description="Disordered" evidence="9">
    <location>
        <begin position="82"/>
        <end position="120"/>
    </location>
</feature>
<evidence type="ECO:0000256" key="4">
    <source>
        <dbReference type="ARBA" id="ARBA00022838"/>
    </source>
</evidence>